<evidence type="ECO:0000313" key="3">
    <source>
        <dbReference type="Proteomes" id="UP001165667"/>
    </source>
</evidence>
<keyword evidence="1" id="KW-1133">Transmembrane helix</keyword>
<dbReference type="EMBL" id="JAMOIM010000014">
    <property type="protein sequence ID" value="MCW6510314.1"/>
    <property type="molecule type" value="Genomic_DNA"/>
</dbReference>
<keyword evidence="3" id="KW-1185">Reference proteome</keyword>
<comment type="caution">
    <text evidence="2">The sequence shown here is derived from an EMBL/GenBank/DDBJ whole genome shotgun (WGS) entry which is preliminary data.</text>
</comment>
<evidence type="ECO:0000313" key="2">
    <source>
        <dbReference type="EMBL" id="MCW6510314.1"/>
    </source>
</evidence>
<accession>A0AA41YY77</accession>
<name>A0AA41YY77_9HYPH</name>
<feature type="transmembrane region" description="Helical" evidence="1">
    <location>
        <begin position="5"/>
        <end position="25"/>
    </location>
</feature>
<keyword evidence="1" id="KW-0472">Membrane</keyword>
<dbReference type="AlphaFoldDB" id="A0AA41YY77"/>
<reference evidence="2" key="1">
    <citation type="submission" date="2022-05" db="EMBL/GenBank/DDBJ databases">
        <authorList>
            <person name="Pankratov T."/>
        </authorList>
    </citation>
    <scope>NUCLEOTIDE SEQUENCE</scope>
    <source>
        <strain evidence="2">BP6-180914</strain>
    </source>
</reference>
<keyword evidence="1" id="KW-0812">Transmembrane</keyword>
<sequence>MNRNILYFIVGALVVVVAVLGYQSYQDHQQPDGLQINVGKNGVDVKSK</sequence>
<gene>
    <name evidence="2" type="ORF">M8523_20050</name>
</gene>
<dbReference type="RefSeq" id="WP_282586685.1">
    <property type="nucleotide sequence ID" value="NZ_JAMOIM010000014.1"/>
</dbReference>
<proteinExistence type="predicted"/>
<evidence type="ECO:0000256" key="1">
    <source>
        <dbReference type="SAM" id="Phobius"/>
    </source>
</evidence>
<protein>
    <submittedName>
        <fullName evidence="2">Uncharacterized protein</fullName>
    </submittedName>
</protein>
<dbReference type="Proteomes" id="UP001165667">
    <property type="component" value="Unassembled WGS sequence"/>
</dbReference>
<organism evidence="2 3">
    <name type="scientific">Lichenifustis flavocetrariae</name>
    <dbReference type="NCBI Taxonomy" id="2949735"/>
    <lineage>
        <taxon>Bacteria</taxon>
        <taxon>Pseudomonadati</taxon>
        <taxon>Pseudomonadota</taxon>
        <taxon>Alphaproteobacteria</taxon>
        <taxon>Hyphomicrobiales</taxon>
        <taxon>Lichenihabitantaceae</taxon>
        <taxon>Lichenifustis</taxon>
    </lineage>
</organism>